<organism evidence="1 2">
    <name type="scientific">Naganishia cerealis</name>
    <dbReference type="NCBI Taxonomy" id="610337"/>
    <lineage>
        <taxon>Eukaryota</taxon>
        <taxon>Fungi</taxon>
        <taxon>Dikarya</taxon>
        <taxon>Basidiomycota</taxon>
        <taxon>Agaricomycotina</taxon>
        <taxon>Tremellomycetes</taxon>
        <taxon>Filobasidiales</taxon>
        <taxon>Filobasidiaceae</taxon>
        <taxon>Naganishia</taxon>
    </lineage>
</organism>
<evidence type="ECO:0000313" key="1">
    <source>
        <dbReference type="EMBL" id="KAJ9093603.1"/>
    </source>
</evidence>
<keyword evidence="2" id="KW-1185">Reference proteome</keyword>
<evidence type="ECO:0000313" key="2">
    <source>
        <dbReference type="Proteomes" id="UP001241377"/>
    </source>
</evidence>
<accession>A0ACC2V3D8</accession>
<name>A0ACC2V3D8_9TREE</name>
<protein>
    <submittedName>
        <fullName evidence="1">Uncharacterized protein</fullName>
    </submittedName>
</protein>
<sequence length="1343" mass="151389">MDIPLAPQRSRNPEGFQSPSGQISKAAFFRARSNQTNNRTSYIENETSEIRNPTETVRTSDAASGLQNRSDTSRQAVQDTHLGTMSPPATQGHSPATTHEHHTGSFSHDKPMPADLSRTRTARYRSGDLRTEATYIASPITESSSALHRSSSRASSRVGQVKRIETIVRSSRQGSSSQMSGESADLLMSLMAGQAAMDSQNMPISNWEQVEEWKKIVEEKAARFEKEAGEVKELRVVAQRVQQQDKQLKNYFNQIQQLESAFTEVSAKERILLRKVEELELEKERLQNHSALLSQEIEVLRKETVASKRQEDTWSQAMPILARALNVPQSSNLAEMADTANRLRSTVARKEEELNVAREEMREVSMGMEKELSRVATDKDAYKARIEELEHGIGESKRSMGPRTVDLEVSLKVRRRQVQDGLWFNLILHVQQQADKIESLESENAEMHAALATAENQAWNRAATSSSNEDSTRLKALRTEMEAQDVLMEELWTILPSPASRRATGLVDAVTDQLKFEVSSPGLECRPEALRGLFSPAPPTRQEDFAGVQETVRRVKTLIEDSKLIVERTVQAEKERELHKHNAARATLLMEKHNASLTTYQRQVNILEAKLKQAKEDGKQAHPDHSVLERKIHDAEEAKHKSEQNLARLQKTCQQLKEANDKLSQRALDVSGEIEREKRKIQSQYQNEIEDLRRQLRDGDEDMERVRIHEQTQRIQLLDELNSAQERIDKLTMQQIAREAKGSNENNADEWGEFLHLPGQKFHDFSKIRDEIVRDTEKMTGKNAGISPNPINLRIFSPNVLTLTLVDLPGLTKVPVGDQPRDIERQIKDMLLKYISKPNAIILAVTAANTDLANSDGLKLARDVDPEGTRTIGVLTKVDLMDQGTDVVDILAGRIIPLRLGYVPVVNRGQRDIDQSKTISSALENERNFFENHSSYASKAQYCGTPYLARKLNVILMHHIRATLPDIKSRIAQQLAKYSAELKALGGAMGETNPGSVVLSTITEFCSEFRTTIDGNTNDLSLNELSGGARISFVFHELFNNGVKGIDPFDQVKDGDIRTILYNSSGSTPSLFVGTTAFEVIVKQQIRRLEDPSIKCCQLVYDELIRILGQLLVKTTSFKRYPELRDRFNSVVINFFKESMVPTQKLVSDMVAMQACYVNTTHPDFLNGHKAMQIVQDRLNANKPPEKAIDPKSGKLAPGALNNGRDLDADFKKEEPSFFGSFFHKDKTPKRKGTPIMEAPPAVIKPVASLNEREIMETEVIKLLIMSYFSVVKREMIDMVPKAITLTLVNYAKENLQRVLLEHLYKPEILDELLKESPDIVTRRKECIKMVGALNQAEAMYVH</sequence>
<dbReference type="Proteomes" id="UP001241377">
    <property type="component" value="Unassembled WGS sequence"/>
</dbReference>
<gene>
    <name evidence="1" type="ORF">QFC19_008270</name>
</gene>
<dbReference type="EMBL" id="JASBWR010000121">
    <property type="protein sequence ID" value="KAJ9093603.1"/>
    <property type="molecule type" value="Genomic_DNA"/>
</dbReference>
<comment type="caution">
    <text evidence="1">The sequence shown here is derived from an EMBL/GenBank/DDBJ whole genome shotgun (WGS) entry which is preliminary data.</text>
</comment>
<reference evidence="1" key="1">
    <citation type="submission" date="2023-04" db="EMBL/GenBank/DDBJ databases">
        <title>Draft Genome sequencing of Naganishia species isolated from polar environments using Oxford Nanopore Technology.</title>
        <authorList>
            <person name="Leo P."/>
            <person name="Venkateswaran K."/>
        </authorList>
    </citation>
    <scope>NUCLEOTIDE SEQUENCE</scope>
    <source>
        <strain evidence="1">MNA-CCFEE 5261</strain>
    </source>
</reference>
<proteinExistence type="predicted"/>